<dbReference type="Gene3D" id="3.20.20.140">
    <property type="entry name" value="Metal-dependent hydrolases"/>
    <property type="match status" value="1"/>
</dbReference>
<name>A0ABV2U0M6_9FLAO</name>
<dbReference type="EMBL" id="JBEWYP010000007">
    <property type="protein sequence ID" value="MET7030104.1"/>
    <property type="molecule type" value="Genomic_DNA"/>
</dbReference>
<dbReference type="PANTHER" id="PTHR43135">
    <property type="entry name" value="ALPHA-D-RIBOSE 1-METHYLPHOSPHONATE 5-TRIPHOSPHATE DIPHOSPHATASE"/>
    <property type="match status" value="1"/>
</dbReference>
<evidence type="ECO:0000313" key="4">
    <source>
        <dbReference type="Proteomes" id="UP001549773"/>
    </source>
</evidence>
<keyword evidence="4" id="KW-1185">Reference proteome</keyword>
<dbReference type="PANTHER" id="PTHR43135:SF3">
    <property type="entry name" value="ALPHA-D-RIBOSE 1-METHYLPHOSPHONATE 5-TRIPHOSPHATE DIPHOSPHATASE"/>
    <property type="match status" value="1"/>
</dbReference>
<keyword evidence="1" id="KW-0732">Signal</keyword>
<accession>A0ABV2U0M6</accession>
<dbReference type="InterPro" id="IPR011059">
    <property type="entry name" value="Metal-dep_hydrolase_composite"/>
</dbReference>
<dbReference type="InterPro" id="IPR006680">
    <property type="entry name" value="Amidohydro-rel"/>
</dbReference>
<evidence type="ECO:0000256" key="1">
    <source>
        <dbReference type="SAM" id="SignalP"/>
    </source>
</evidence>
<gene>
    <name evidence="3" type="ORF">ABXZ32_11895</name>
</gene>
<evidence type="ECO:0000259" key="2">
    <source>
        <dbReference type="Pfam" id="PF01979"/>
    </source>
</evidence>
<dbReference type="InterPro" id="IPR051781">
    <property type="entry name" value="Metallo-dep_Hydrolase"/>
</dbReference>
<feature type="domain" description="Amidohydrolase-related" evidence="2">
    <location>
        <begin position="77"/>
        <end position="442"/>
    </location>
</feature>
<dbReference type="InterPro" id="IPR032466">
    <property type="entry name" value="Metal_Hydrolase"/>
</dbReference>
<dbReference type="SUPFAM" id="SSF51338">
    <property type="entry name" value="Composite domain of metallo-dependent hydrolases"/>
    <property type="match status" value="1"/>
</dbReference>
<proteinExistence type="predicted"/>
<feature type="chain" id="PRO_5045886268" evidence="1">
    <location>
        <begin position="20"/>
        <end position="445"/>
    </location>
</feature>
<sequence length="445" mass="49493">MNRKLSSFLLIFTSLLSLAQENQLKALVGGTLIDGFGSDPIKNSVVIIEGEKIITVGTITDTPIPSNAEVISTEGMTVLPGLWDMHVHTMINGHADYDYWDKTYPPLLKDVIMPSSAHQLLMAGVTSARDLGGPLEESIAVRDAINKGEIPGATLYVSGPFIQHQPYPGTEDFRWGVTSPEDGRAKIRKLAKAGVDMVKLIDHDQMTMAVLQAIVDEAHKNKLKVVAHGHRPNEIRRGLQVGVDCFEHTGLSSAPEYPADIMEQIKERTAQMNLGPLFWCPTVEGLYNYEYVRDHPEKLDNDSWHLGLPDSVIVDIKNSITHPDRLPYFQLTPIRKPTLKTKIKQLMDAGVVLMIGTDSGIPMKFHSQSTWNELDVWVNEFGIDPMYAIRAATYWPALWMGVADEVGTITPGKYADIIAVDGDVLRYISLLQDVDMVIKHGKRYK</sequence>
<feature type="signal peptide" evidence="1">
    <location>
        <begin position="1"/>
        <end position="19"/>
    </location>
</feature>
<evidence type="ECO:0000313" key="3">
    <source>
        <dbReference type="EMBL" id="MET7030104.1"/>
    </source>
</evidence>
<comment type="caution">
    <text evidence="3">The sequence shown here is derived from an EMBL/GenBank/DDBJ whole genome shotgun (WGS) entry which is preliminary data.</text>
</comment>
<dbReference type="Gene3D" id="2.30.40.10">
    <property type="entry name" value="Urease, subunit C, domain 1"/>
    <property type="match status" value="1"/>
</dbReference>
<protein>
    <submittedName>
        <fullName evidence="3">Amidohydrolase family protein</fullName>
    </submittedName>
</protein>
<dbReference type="RefSeq" id="WP_354618898.1">
    <property type="nucleotide sequence ID" value="NZ_JBEWYP010000007.1"/>
</dbReference>
<reference evidence="3 4" key="1">
    <citation type="submission" date="2024-07" db="EMBL/GenBank/DDBJ databases">
        <title>The genome sequence of type strain Sediminicola luteus GDMCC 1.2596T.</title>
        <authorList>
            <person name="Liu Y."/>
        </authorList>
    </citation>
    <scope>NUCLEOTIDE SEQUENCE [LARGE SCALE GENOMIC DNA]</scope>
    <source>
        <strain evidence="3 4">GDMCC 1.2596</strain>
    </source>
</reference>
<dbReference type="Pfam" id="PF01979">
    <property type="entry name" value="Amidohydro_1"/>
    <property type="match status" value="1"/>
</dbReference>
<dbReference type="Proteomes" id="UP001549773">
    <property type="component" value="Unassembled WGS sequence"/>
</dbReference>
<organism evidence="3 4">
    <name type="scientific">Sediminicola luteus</name>
    <dbReference type="NCBI Taxonomy" id="319238"/>
    <lineage>
        <taxon>Bacteria</taxon>
        <taxon>Pseudomonadati</taxon>
        <taxon>Bacteroidota</taxon>
        <taxon>Flavobacteriia</taxon>
        <taxon>Flavobacteriales</taxon>
        <taxon>Flavobacteriaceae</taxon>
        <taxon>Sediminicola</taxon>
    </lineage>
</organism>
<dbReference type="SUPFAM" id="SSF51556">
    <property type="entry name" value="Metallo-dependent hydrolases"/>
    <property type="match status" value="1"/>
</dbReference>